<gene>
    <name evidence="2" type="ORF">GCM10022291_24950</name>
</gene>
<dbReference type="SUPFAM" id="SSF50998">
    <property type="entry name" value="Quinoprotein alcohol dehydrogenase-like"/>
    <property type="match status" value="1"/>
</dbReference>
<keyword evidence="3" id="KW-1185">Reference proteome</keyword>
<name>A0ABP8CCT7_9FLAO</name>
<proteinExistence type="predicted"/>
<comment type="caution">
    <text evidence="2">The sequence shown here is derived from an EMBL/GenBank/DDBJ whole genome shotgun (WGS) entry which is preliminary data.</text>
</comment>
<evidence type="ECO:0000313" key="2">
    <source>
        <dbReference type="EMBL" id="GAA4237629.1"/>
    </source>
</evidence>
<dbReference type="PANTHER" id="PTHR34512">
    <property type="entry name" value="CELL SURFACE PROTEIN"/>
    <property type="match status" value="1"/>
</dbReference>
<dbReference type="RefSeq" id="WP_344788598.1">
    <property type="nucleotide sequence ID" value="NZ_BAABCA010000005.1"/>
</dbReference>
<sequence>MKVLFKLLSSYLLISLVLLSCNTPQKSSVLIAGSQNQWPMSGGPDGSWKVKTDLKVPTKWSVRTGENIKWKTTLPEGGQSGIAVWRDKLFLTINPPNNDAKYSDVLSQFNTAKAAYNLLLNSEIERLTKKGDAGFYAVKKALILPEKEWNAVLEKNKHYQEASAIEKPAIAQNMMRKDKKGKAYSKALESYKSYIHKKSNPLNVAYKSYQKAIQAKKGGASSADIILMCLNSNSGDILWSKTIKGTVSSQYNYGFSDATTPCPITDGKNVWAINASGGMACYSLEGDLVWERTWKPSMGGKPFNKQFDSVLFEDLILNTEPPVEGDTTRHANWNYLHAFNKNTGARIWVTKEALTHYNTPILGETKDGKPAVLIGRGGPHGVPERPVGLSLIGLSGENEGQALWNWEPKEPNEFSGWGALSTQHWDAHKASWFYKGDDHAIINTVSGALISKKPLNVVNQFNFDVSTGKHHLSKNVSLNHHQNQRHCNISEGENLFYMVRYSPFIARHNVITGINEHIEMPQEINEDGSFVWRKDQKNDGLNAKGQLHALDARTRGDGFQKCFLGSPTMINNYIYFTNAIGLVYVVDANAKTFDASAIVAVNDLGKKGETWSVNSLSFANGHIYHRTMKEIICIGNN</sequence>
<keyword evidence="1" id="KW-0732">Signal</keyword>
<accession>A0ABP8CCT7</accession>
<dbReference type="PANTHER" id="PTHR34512:SF30">
    <property type="entry name" value="OUTER MEMBRANE PROTEIN ASSEMBLY FACTOR BAMB"/>
    <property type="match status" value="1"/>
</dbReference>
<dbReference type="PROSITE" id="PS51257">
    <property type="entry name" value="PROKAR_LIPOPROTEIN"/>
    <property type="match status" value="1"/>
</dbReference>
<protein>
    <submittedName>
        <fullName evidence="2">Uncharacterized protein</fullName>
    </submittedName>
</protein>
<dbReference type="Gene3D" id="2.130.10.10">
    <property type="entry name" value="YVTN repeat-like/Quinoprotein amine dehydrogenase"/>
    <property type="match status" value="1"/>
</dbReference>
<evidence type="ECO:0000256" key="1">
    <source>
        <dbReference type="SAM" id="SignalP"/>
    </source>
</evidence>
<dbReference type="Proteomes" id="UP001501496">
    <property type="component" value="Unassembled WGS sequence"/>
</dbReference>
<reference evidence="3" key="1">
    <citation type="journal article" date="2019" name="Int. J. Syst. Evol. Microbiol.">
        <title>The Global Catalogue of Microorganisms (GCM) 10K type strain sequencing project: providing services to taxonomists for standard genome sequencing and annotation.</title>
        <authorList>
            <consortium name="The Broad Institute Genomics Platform"/>
            <consortium name="The Broad Institute Genome Sequencing Center for Infectious Disease"/>
            <person name="Wu L."/>
            <person name="Ma J."/>
        </authorList>
    </citation>
    <scope>NUCLEOTIDE SEQUENCE [LARGE SCALE GENOMIC DNA]</scope>
    <source>
        <strain evidence="3">JCM 17630</strain>
    </source>
</reference>
<feature type="signal peptide" evidence="1">
    <location>
        <begin position="1"/>
        <end position="20"/>
    </location>
</feature>
<dbReference type="InterPro" id="IPR011047">
    <property type="entry name" value="Quinoprotein_ADH-like_sf"/>
</dbReference>
<evidence type="ECO:0000313" key="3">
    <source>
        <dbReference type="Proteomes" id="UP001501496"/>
    </source>
</evidence>
<feature type="chain" id="PRO_5046535850" evidence="1">
    <location>
        <begin position="21"/>
        <end position="637"/>
    </location>
</feature>
<organism evidence="2 3">
    <name type="scientific">Postechiella marina</name>
    <dbReference type="NCBI Taxonomy" id="943941"/>
    <lineage>
        <taxon>Bacteria</taxon>
        <taxon>Pseudomonadati</taxon>
        <taxon>Bacteroidota</taxon>
        <taxon>Flavobacteriia</taxon>
        <taxon>Flavobacteriales</taxon>
        <taxon>Flavobacteriaceae</taxon>
        <taxon>Postechiella</taxon>
    </lineage>
</organism>
<dbReference type="InterPro" id="IPR015943">
    <property type="entry name" value="WD40/YVTN_repeat-like_dom_sf"/>
</dbReference>
<dbReference type="EMBL" id="BAABCA010000005">
    <property type="protein sequence ID" value="GAA4237629.1"/>
    <property type="molecule type" value="Genomic_DNA"/>
</dbReference>